<dbReference type="PANTHER" id="PTHR33755:SF6">
    <property type="entry name" value="PLASMID STABILIZATION SYSTEM PROTEIN"/>
    <property type="match status" value="1"/>
</dbReference>
<dbReference type="Pfam" id="PF05016">
    <property type="entry name" value="ParE_toxin"/>
    <property type="match status" value="1"/>
</dbReference>
<reference evidence="3 4" key="1">
    <citation type="submission" date="2019-12" db="EMBL/GenBank/DDBJ databases">
        <title>Shinella granuli gen. nov., sp. nov., and proposal of the reclassification of Zoogloea ramigera ATCC 19623 as Shinella zoogloeoides sp. nov.</title>
        <authorList>
            <person name="Gao J."/>
        </authorList>
    </citation>
    <scope>NUCLEOTIDE SEQUENCE [LARGE SCALE GENOMIC DNA]</scope>
    <source>
        <strain evidence="3 4">DSM 287</strain>
    </source>
</reference>
<evidence type="ECO:0000313" key="4">
    <source>
        <dbReference type="Proteomes" id="UP000440304"/>
    </source>
</evidence>
<dbReference type="InterPro" id="IPR007712">
    <property type="entry name" value="RelE/ParE_toxin"/>
</dbReference>
<evidence type="ECO:0000256" key="1">
    <source>
        <dbReference type="ARBA" id="ARBA00006226"/>
    </source>
</evidence>
<dbReference type="Proteomes" id="UP000440304">
    <property type="component" value="Unassembled WGS sequence"/>
</dbReference>
<sequence length="99" mass="11367">MNVHITEEARADLERIGDYIAIDNPVRADTFVWELTNRCLALADMPRAFPLVPRYEHTGVRRRPHGDYLIFYQVGVDTVDILHVLNGAQNYEAILFPEA</sequence>
<dbReference type="PANTHER" id="PTHR33755">
    <property type="entry name" value="TOXIN PARE1-RELATED"/>
    <property type="match status" value="1"/>
</dbReference>
<accession>A0A6N8THV1</accession>
<dbReference type="Gene3D" id="3.30.2310.20">
    <property type="entry name" value="RelE-like"/>
    <property type="match status" value="1"/>
</dbReference>
<dbReference type="InterPro" id="IPR051803">
    <property type="entry name" value="TA_system_RelE-like_toxin"/>
</dbReference>
<dbReference type="InterPro" id="IPR035093">
    <property type="entry name" value="RelE/ParE_toxin_dom_sf"/>
</dbReference>
<dbReference type="EMBL" id="WUML01000033">
    <property type="protein sequence ID" value="MXO02832.1"/>
    <property type="molecule type" value="Genomic_DNA"/>
</dbReference>
<gene>
    <name evidence="3" type="ORF">GR156_21225</name>
</gene>
<proteinExistence type="inferred from homology"/>
<evidence type="ECO:0000256" key="2">
    <source>
        <dbReference type="ARBA" id="ARBA00022649"/>
    </source>
</evidence>
<protein>
    <submittedName>
        <fullName evidence="3">Type II toxin-antitoxin system RelE/ParE family toxin</fullName>
    </submittedName>
</protein>
<keyword evidence="2" id="KW-1277">Toxin-antitoxin system</keyword>
<organism evidence="3 4">
    <name type="scientific">Shinella zoogloeoides</name>
    <name type="common">Crabtreella saccharophila</name>
    <dbReference type="NCBI Taxonomy" id="352475"/>
    <lineage>
        <taxon>Bacteria</taxon>
        <taxon>Pseudomonadati</taxon>
        <taxon>Pseudomonadota</taxon>
        <taxon>Alphaproteobacteria</taxon>
        <taxon>Hyphomicrobiales</taxon>
        <taxon>Rhizobiaceae</taxon>
        <taxon>Shinella</taxon>
    </lineage>
</organism>
<dbReference type="AlphaFoldDB" id="A0A6N8THV1"/>
<dbReference type="RefSeq" id="WP_160788015.1">
    <property type="nucleotide sequence ID" value="NZ_CP086614.1"/>
</dbReference>
<comment type="caution">
    <text evidence="3">The sequence shown here is derived from an EMBL/GenBank/DDBJ whole genome shotgun (WGS) entry which is preliminary data.</text>
</comment>
<dbReference type="OrthoDB" id="8369899at2"/>
<comment type="similarity">
    <text evidence="1">Belongs to the RelE toxin family.</text>
</comment>
<name>A0A6N8THV1_SHIZO</name>
<evidence type="ECO:0000313" key="3">
    <source>
        <dbReference type="EMBL" id="MXO02832.1"/>
    </source>
</evidence>